<sequence>MSDEKRLNLLEKVAIVMFAALIAYFVLTFGLSLPQGWIILGPIQ</sequence>
<dbReference type="EMBL" id="LR590463">
    <property type="protein sequence ID" value="VTP63458.1"/>
    <property type="molecule type" value="Genomic_DNA"/>
</dbReference>
<name>A0A4U9HHB5_SERRU</name>
<evidence type="ECO:0000256" key="1">
    <source>
        <dbReference type="SAM" id="Phobius"/>
    </source>
</evidence>
<evidence type="ECO:0000313" key="2">
    <source>
        <dbReference type="EMBL" id="VTP63458.1"/>
    </source>
</evidence>
<keyword evidence="1" id="KW-1133">Transmembrane helix</keyword>
<protein>
    <submittedName>
        <fullName evidence="2">Uncharacterized protein</fullName>
    </submittedName>
</protein>
<feature type="transmembrane region" description="Helical" evidence="1">
    <location>
        <begin position="12"/>
        <end position="33"/>
    </location>
</feature>
<gene>
    <name evidence="2" type="ORF">NCTC12971_03156</name>
</gene>
<organism evidence="2 3">
    <name type="scientific">Serratia rubidaea</name>
    <name type="common">Serratia marinorubra</name>
    <dbReference type="NCBI Taxonomy" id="61652"/>
    <lineage>
        <taxon>Bacteria</taxon>
        <taxon>Pseudomonadati</taxon>
        <taxon>Pseudomonadota</taxon>
        <taxon>Gammaproteobacteria</taxon>
        <taxon>Enterobacterales</taxon>
        <taxon>Yersiniaceae</taxon>
        <taxon>Serratia</taxon>
    </lineage>
</organism>
<accession>A0A4U9HHB5</accession>
<reference evidence="2 3" key="1">
    <citation type="submission" date="2019-05" db="EMBL/GenBank/DDBJ databases">
        <authorList>
            <consortium name="Pathogen Informatics"/>
        </authorList>
    </citation>
    <scope>NUCLEOTIDE SEQUENCE [LARGE SCALE GENOMIC DNA]</scope>
    <source>
        <strain evidence="2 3">NCTC12971</strain>
    </source>
</reference>
<proteinExistence type="predicted"/>
<keyword evidence="1" id="KW-0472">Membrane</keyword>
<evidence type="ECO:0000313" key="3">
    <source>
        <dbReference type="Proteomes" id="UP000307968"/>
    </source>
</evidence>
<keyword evidence="1" id="KW-0812">Transmembrane</keyword>
<dbReference type="Proteomes" id="UP000307968">
    <property type="component" value="Chromosome"/>
</dbReference>
<dbReference type="AlphaFoldDB" id="A0A4U9HHB5"/>